<keyword evidence="7 8" id="KW-0472">Membrane</keyword>
<dbReference type="Pfam" id="PF03023">
    <property type="entry name" value="MurJ"/>
    <property type="match status" value="1"/>
</dbReference>
<evidence type="ECO:0000256" key="3">
    <source>
        <dbReference type="ARBA" id="ARBA00022692"/>
    </source>
</evidence>
<feature type="transmembrane region" description="Helical" evidence="8">
    <location>
        <begin position="409"/>
        <end position="428"/>
    </location>
</feature>
<feature type="transmembrane region" description="Helical" evidence="8">
    <location>
        <begin position="45"/>
        <end position="66"/>
    </location>
</feature>
<keyword evidence="2 8" id="KW-1003">Cell membrane</keyword>
<dbReference type="PANTHER" id="PTHR47019">
    <property type="entry name" value="LIPID II FLIPPASE MURJ"/>
    <property type="match status" value="1"/>
</dbReference>
<accession>A0A9D1HKQ7</accession>
<evidence type="ECO:0000313" key="11">
    <source>
        <dbReference type="Proteomes" id="UP000824124"/>
    </source>
</evidence>
<gene>
    <name evidence="8 10" type="primary">murJ</name>
    <name evidence="10" type="ORF">IAB00_02675</name>
</gene>
<proteinExistence type="inferred from homology"/>
<dbReference type="Proteomes" id="UP000824124">
    <property type="component" value="Unassembled WGS sequence"/>
</dbReference>
<evidence type="ECO:0000313" key="10">
    <source>
        <dbReference type="EMBL" id="HIU10136.1"/>
    </source>
</evidence>
<feature type="transmembrane region" description="Helical" evidence="8">
    <location>
        <begin position="474"/>
        <end position="494"/>
    </location>
</feature>
<keyword evidence="5 8" id="KW-0573">Peptidoglycan synthesis</keyword>
<dbReference type="InterPro" id="IPR051050">
    <property type="entry name" value="Lipid_II_flippase_MurJ/MviN"/>
</dbReference>
<feature type="transmembrane region" description="Helical" evidence="8">
    <location>
        <begin position="346"/>
        <end position="371"/>
    </location>
</feature>
<evidence type="ECO:0000256" key="8">
    <source>
        <dbReference type="HAMAP-Rule" id="MF_02078"/>
    </source>
</evidence>
<dbReference type="InterPro" id="IPR004268">
    <property type="entry name" value="MurJ"/>
</dbReference>
<sequence>MAKNILKATGVVLVMNLVVKLLGFLRETSLANAFGASDLSDAYLSAYTIPYFLQAILGYALVTAVVPTLTKYLVEGDREQADHVASALINLTALLLTVITVLGILVCDWLVKLLAPGYEVEQAALTATLARIMFPSVVFMGVGMVITGICNAHYRFAVSAFAPGMSNIIIIIALLFFSSAYGIWGAAWGTLLSFVGFMLIQLPVLWQIKFKYRLVFDYKHPAVHQVLAQIGPIILGVAVNQIYFAINRIFASWLAEGTISSINYANKLMMLPMGIFVAAVANAIYPALSEFSLKKDRKSLASTMKGGLVSVMLVATPAAVGLAILAEPIIELLFEHGEFTHESTLATAFALVCFTVGLMPMAANMIITRVFYALEDVKTPVRIGGLSILMDIVLSLLLFRLLAYGGGGLALANSLAALLGCLLMYYYLKFKALPELSGETMLPSLLKIAAASAGMGLAVWLIVGLIPGGALTKVGAGVLAGAVVYAVLVLLLRVPETELFLNKFKHKILRRR</sequence>
<dbReference type="PRINTS" id="PR01806">
    <property type="entry name" value="VIRFACTRMVIN"/>
</dbReference>
<dbReference type="GO" id="GO:0071555">
    <property type="term" value="P:cell wall organization"/>
    <property type="evidence" value="ECO:0007669"/>
    <property type="project" value="UniProtKB-UniRule"/>
</dbReference>
<dbReference type="GO" id="GO:0005886">
    <property type="term" value="C:plasma membrane"/>
    <property type="evidence" value="ECO:0007669"/>
    <property type="project" value="UniProtKB-SubCell"/>
</dbReference>
<dbReference type="NCBIfam" id="TIGR01695">
    <property type="entry name" value="murJ_mviN"/>
    <property type="match status" value="1"/>
</dbReference>
<dbReference type="AlphaFoldDB" id="A0A9D1HKQ7"/>
<dbReference type="GO" id="GO:0009252">
    <property type="term" value="P:peptidoglycan biosynthetic process"/>
    <property type="evidence" value="ECO:0007669"/>
    <property type="project" value="UniProtKB-UniRule"/>
</dbReference>
<evidence type="ECO:0000256" key="2">
    <source>
        <dbReference type="ARBA" id="ARBA00022475"/>
    </source>
</evidence>
<evidence type="ECO:0000256" key="1">
    <source>
        <dbReference type="ARBA" id="ARBA00004651"/>
    </source>
</evidence>
<dbReference type="PIRSF" id="PIRSF002869">
    <property type="entry name" value="MviN"/>
    <property type="match status" value="1"/>
</dbReference>
<protein>
    <recommendedName>
        <fullName evidence="8">Probable lipid II flippase MurJ</fullName>
    </recommendedName>
</protein>
<dbReference type="HAMAP" id="MF_02078">
    <property type="entry name" value="MurJ_MviN"/>
    <property type="match status" value="1"/>
</dbReference>
<feature type="transmembrane region" description="Helical" evidence="8">
    <location>
        <begin position="448"/>
        <end position="468"/>
    </location>
</feature>
<keyword evidence="4 8" id="KW-0133">Cell shape</keyword>
<keyword evidence="3 8" id="KW-0812">Transmembrane</keyword>
<reference evidence="10" key="2">
    <citation type="journal article" date="2021" name="PeerJ">
        <title>Extensive microbial diversity within the chicken gut microbiome revealed by metagenomics and culture.</title>
        <authorList>
            <person name="Gilroy R."/>
            <person name="Ravi A."/>
            <person name="Getino M."/>
            <person name="Pursley I."/>
            <person name="Horton D.L."/>
            <person name="Alikhan N.F."/>
            <person name="Baker D."/>
            <person name="Gharbi K."/>
            <person name="Hall N."/>
            <person name="Watson M."/>
            <person name="Adriaenssens E.M."/>
            <person name="Foster-Nyarko E."/>
            <person name="Jarju S."/>
            <person name="Secka A."/>
            <person name="Antonio M."/>
            <person name="Oren A."/>
            <person name="Chaudhuri R.R."/>
            <person name="La Ragione R."/>
            <person name="Hildebrand F."/>
            <person name="Pallen M.J."/>
        </authorList>
    </citation>
    <scope>NUCLEOTIDE SEQUENCE</scope>
    <source>
        <strain evidence="10">2830</strain>
    </source>
</reference>
<feature type="transmembrane region" description="Helical" evidence="8">
    <location>
        <begin position="306"/>
        <end position="326"/>
    </location>
</feature>
<dbReference type="PANTHER" id="PTHR47019:SF1">
    <property type="entry name" value="LIPID II FLIPPASE MURJ"/>
    <property type="match status" value="1"/>
</dbReference>
<evidence type="ECO:0000256" key="9">
    <source>
        <dbReference type="PIRNR" id="PIRNR002869"/>
    </source>
</evidence>
<comment type="caution">
    <text evidence="10">The sequence shown here is derived from an EMBL/GenBank/DDBJ whole genome shotgun (WGS) entry which is preliminary data.</text>
</comment>
<keyword evidence="6 8" id="KW-1133">Transmembrane helix</keyword>
<comment type="pathway">
    <text evidence="8">Cell wall biogenesis; peptidoglycan biosynthesis.</text>
</comment>
<feature type="transmembrane region" description="Helical" evidence="8">
    <location>
        <begin position="5"/>
        <end position="25"/>
    </location>
</feature>
<evidence type="ECO:0000256" key="7">
    <source>
        <dbReference type="ARBA" id="ARBA00023136"/>
    </source>
</evidence>
<keyword evidence="8 9" id="KW-0961">Cell wall biogenesis/degradation</keyword>
<dbReference type="CDD" id="cd13123">
    <property type="entry name" value="MATE_MurJ_like"/>
    <property type="match status" value="1"/>
</dbReference>
<evidence type="ECO:0000256" key="6">
    <source>
        <dbReference type="ARBA" id="ARBA00022989"/>
    </source>
</evidence>
<feature type="transmembrane region" description="Helical" evidence="8">
    <location>
        <begin position="87"/>
        <end position="111"/>
    </location>
</feature>
<organism evidence="10 11">
    <name type="scientific">Candidatus Avidehalobacter gallistercoris</name>
    <dbReference type="NCBI Taxonomy" id="2840694"/>
    <lineage>
        <taxon>Bacteria</taxon>
        <taxon>Bacillati</taxon>
        <taxon>Bacillota</taxon>
        <taxon>Clostridia</taxon>
        <taxon>Eubacteriales</taxon>
        <taxon>Peptococcaceae</taxon>
        <taxon>Peptococcaceae incertae sedis</taxon>
        <taxon>Candidatus Avidehalobacter</taxon>
    </lineage>
</organism>
<feature type="transmembrane region" description="Helical" evidence="8">
    <location>
        <begin position="123"/>
        <end position="149"/>
    </location>
</feature>
<comment type="similarity">
    <text evidence="8 9">Belongs to the MurJ/MviN family.</text>
</comment>
<comment type="subcellular location">
    <subcellularLocation>
        <location evidence="1 8">Cell membrane</location>
        <topology evidence="1 8">Multi-pass membrane protein</topology>
    </subcellularLocation>
</comment>
<feature type="transmembrane region" description="Helical" evidence="8">
    <location>
        <begin position="183"/>
        <end position="206"/>
    </location>
</feature>
<dbReference type="EMBL" id="DVMH01000017">
    <property type="protein sequence ID" value="HIU10136.1"/>
    <property type="molecule type" value="Genomic_DNA"/>
</dbReference>
<evidence type="ECO:0000256" key="4">
    <source>
        <dbReference type="ARBA" id="ARBA00022960"/>
    </source>
</evidence>
<dbReference type="GO" id="GO:0015648">
    <property type="term" value="F:lipid-linked peptidoglycan transporter activity"/>
    <property type="evidence" value="ECO:0007669"/>
    <property type="project" value="UniProtKB-UniRule"/>
</dbReference>
<evidence type="ECO:0000256" key="5">
    <source>
        <dbReference type="ARBA" id="ARBA00022984"/>
    </source>
</evidence>
<feature type="transmembrane region" description="Helical" evidence="8">
    <location>
        <begin position="383"/>
        <end position="403"/>
    </location>
</feature>
<reference evidence="10" key="1">
    <citation type="submission" date="2020-10" db="EMBL/GenBank/DDBJ databases">
        <authorList>
            <person name="Gilroy R."/>
        </authorList>
    </citation>
    <scope>NUCLEOTIDE SEQUENCE</scope>
    <source>
        <strain evidence="10">2830</strain>
    </source>
</reference>
<dbReference type="GO" id="GO:0034204">
    <property type="term" value="P:lipid translocation"/>
    <property type="evidence" value="ECO:0007669"/>
    <property type="project" value="TreeGrafter"/>
</dbReference>
<name>A0A9D1HKQ7_9FIRM</name>
<feature type="transmembrane region" description="Helical" evidence="8">
    <location>
        <begin position="264"/>
        <end position="285"/>
    </location>
</feature>
<comment type="function">
    <text evidence="8 9">Involved in peptidoglycan biosynthesis. Transports lipid-linked peptidoglycan precursors from the inner to the outer leaflet of the cytoplasmic membrane.</text>
</comment>
<dbReference type="GO" id="GO:0008360">
    <property type="term" value="P:regulation of cell shape"/>
    <property type="evidence" value="ECO:0007669"/>
    <property type="project" value="UniProtKB-UniRule"/>
</dbReference>
<keyword evidence="8 9" id="KW-0813">Transport</keyword>
<feature type="transmembrane region" description="Helical" evidence="8">
    <location>
        <begin position="156"/>
        <end position="177"/>
    </location>
</feature>
<feature type="transmembrane region" description="Helical" evidence="8">
    <location>
        <begin position="226"/>
        <end position="244"/>
    </location>
</feature>